<dbReference type="OMA" id="ISKHRDH"/>
<dbReference type="Proteomes" id="UP000000600">
    <property type="component" value="Unassembled WGS sequence"/>
</dbReference>
<name>A0CSW9_PARTE</name>
<dbReference type="KEGG" id="ptm:GSPATT00010158001"/>
<dbReference type="InParanoid" id="A0CSW9"/>
<accession>A0CSW9</accession>
<organism evidence="1 2">
    <name type="scientific">Paramecium tetraurelia</name>
    <dbReference type="NCBI Taxonomy" id="5888"/>
    <lineage>
        <taxon>Eukaryota</taxon>
        <taxon>Sar</taxon>
        <taxon>Alveolata</taxon>
        <taxon>Ciliophora</taxon>
        <taxon>Intramacronucleata</taxon>
        <taxon>Oligohymenophorea</taxon>
        <taxon>Peniculida</taxon>
        <taxon>Parameciidae</taxon>
        <taxon>Paramecium</taxon>
    </lineage>
</organism>
<gene>
    <name evidence="1" type="ORF">GSPATT00010158001</name>
</gene>
<sequence>MNFFEAEEEQNHNDSQQYINQCNFNQQEYEVEYQPCSISKTQKNSTRSLTKEMASLNLKSVSSKRISKIKVLLKCNKIYTHPLDQKLMLRAIRREAQYNPMTSDEVQVGYLSYTQD</sequence>
<dbReference type="RefSeq" id="XP_001441283.1">
    <property type="nucleotide sequence ID" value="XM_001441246.1"/>
</dbReference>
<evidence type="ECO:0000313" key="1">
    <source>
        <dbReference type="EMBL" id="CAK73886.1"/>
    </source>
</evidence>
<dbReference type="GeneID" id="5027068"/>
<protein>
    <submittedName>
        <fullName evidence="1">Uncharacterized protein</fullName>
    </submittedName>
</protein>
<keyword evidence="2" id="KW-1185">Reference proteome</keyword>
<reference evidence="1 2" key="1">
    <citation type="journal article" date="2006" name="Nature">
        <title>Global trends of whole-genome duplications revealed by the ciliate Paramecium tetraurelia.</title>
        <authorList>
            <consortium name="Genoscope"/>
            <person name="Aury J.-M."/>
            <person name="Jaillon O."/>
            <person name="Duret L."/>
            <person name="Noel B."/>
            <person name="Jubin C."/>
            <person name="Porcel B.M."/>
            <person name="Segurens B."/>
            <person name="Daubin V."/>
            <person name="Anthouard V."/>
            <person name="Aiach N."/>
            <person name="Arnaiz O."/>
            <person name="Billaut A."/>
            <person name="Beisson J."/>
            <person name="Blanc I."/>
            <person name="Bouhouche K."/>
            <person name="Camara F."/>
            <person name="Duharcourt S."/>
            <person name="Guigo R."/>
            <person name="Gogendeau D."/>
            <person name="Katinka M."/>
            <person name="Keller A.-M."/>
            <person name="Kissmehl R."/>
            <person name="Klotz C."/>
            <person name="Koll F."/>
            <person name="Le Moue A."/>
            <person name="Lepere C."/>
            <person name="Malinsky S."/>
            <person name="Nowacki M."/>
            <person name="Nowak J.K."/>
            <person name="Plattner H."/>
            <person name="Poulain J."/>
            <person name="Ruiz F."/>
            <person name="Serrano V."/>
            <person name="Zagulski M."/>
            <person name="Dessen P."/>
            <person name="Betermier M."/>
            <person name="Weissenbach J."/>
            <person name="Scarpelli C."/>
            <person name="Schachter V."/>
            <person name="Sperling L."/>
            <person name="Meyer E."/>
            <person name="Cohen J."/>
            <person name="Wincker P."/>
        </authorList>
    </citation>
    <scope>NUCLEOTIDE SEQUENCE [LARGE SCALE GENOMIC DNA]</scope>
    <source>
        <strain evidence="1 2">Stock d4-2</strain>
    </source>
</reference>
<dbReference type="EMBL" id="CT868163">
    <property type="protein sequence ID" value="CAK73886.1"/>
    <property type="molecule type" value="Genomic_DNA"/>
</dbReference>
<dbReference type="HOGENOM" id="CLU_2101667_0_0_1"/>
<dbReference type="AlphaFoldDB" id="A0CSW9"/>
<proteinExistence type="predicted"/>
<evidence type="ECO:0000313" key="2">
    <source>
        <dbReference type="Proteomes" id="UP000000600"/>
    </source>
</evidence>
<dbReference type="OrthoDB" id="10548621at2759"/>